<dbReference type="STRING" id="1416778.SAMN05443633_10787"/>
<proteinExistence type="predicted"/>
<dbReference type="EMBL" id="FQUT01000007">
    <property type="protein sequence ID" value="SHF83628.1"/>
    <property type="molecule type" value="Genomic_DNA"/>
</dbReference>
<evidence type="ECO:0000259" key="1">
    <source>
        <dbReference type="PROSITE" id="PS51186"/>
    </source>
</evidence>
<dbReference type="SUPFAM" id="SSF55729">
    <property type="entry name" value="Acyl-CoA N-acyltransferases (Nat)"/>
    <property type="match status" value="1"/>
</dbReference>
<dbReference type="PANTHER" id="PTHR43792:SF16">
    <property type="entry name" value="N-ACETYLTRANSFERASE DOMAIN-CONTAINING PROTEIN"/>
    <property type="match status" value="1"/>
</dbReference>
<evidence type="ECO:0000313" key="3">
    <source>
        <dbReference type="Proteomes" id="UP000184518"/>
    </source>
</evidence>
<accession>A0A1M5EWM8</accession>
<dbReference type="AlphaFoldDB" id="A0A1M5EWM8"/>
<dbReference type="PROSITE" id="PS51186">
    <property type="entry name" value="GNAT"/>
    <property type="match status" value="1"/>
</dbReference>
<gene>
    <name evidence="2" type="ORF">SAMN05443633_10787</name>
</gene>
<keyword evidence="2" id="KW-0808">Transferase</keyword>
<sequence>MLPFLDFSNTKNMYLETQRLILRKFEATDVERMFLLDSNPEVMKYIGIPPLTDISESKKVIEMIQQQYLDNGIGRLAVIEKKSGLLIGWSGLKLLTQEINGYNNVYDLGYRFLPESWGKGYAMESAKASLDFGFNDLKADTIYAHAHSENEGSNHILKKLGFTQTGEFTEPDGICFWYELKHENYI</sequence>
<dbReference type="PANTHER" id="PTHR43792">
    <property type="entry name" value="GNAT FAMILY, PUTATIVE (AFU_ORTHOLOGUE AFUA_3G00765)-RELATED-RELATED"/>
    <property type="match status" value="1"/>
</dbReference>
<dbReference type="InterPro" id="IPR016181">
    <property type="entry name" value="Acyl_CoA_acyltransferase"/>
</dbReference>
<dbReference type="RefSeq" id="WP_083531681.1">
    <property type="nucleotide sequence ID" value="NZ_FQUT01000007.1"/>
</dbReference>
<evidence type="ECO:0000313" key="2">
    <source>
        <dbReference type="EMBL" id="SHF83628.1"/>
    </source>
</evidence>
<dbReference type="Pfam" id="PF13302">
    <property type="entry name" value="Acetyltransf_3"/>
    <property type="match status" value="1"/>
</dbReference>
<dbReference type="GO" id="GO:0016747">
    <property type="term" value="F:acyltransferase activity, transferring groups other than amino-acyl groups"/>
    <property type="evidence" value="ECO:0007669"/>
    <property type="project" value="InterPro"/>
</dbReference>
<name>A0A1M5EWM8_9FLAO</name>
<protein>
    <submittedName>
        <fullName evidence="2">Protein N-acetyltransferase, RimJ/RimL family</fullName>
    </submittedName>
</protein>
<dbReference type="Proteomes" id="UP000184518">
    <property type="component" value="Unassembled WGS sequence"/>
</dbReference>
<organism evidence="2 3">
    <name type="scientific">Chryseobacterium arachidis</name>
    <dbReference type="NCBI Taxonomy" id="1416778"/>
    <lineage>
        <taxon>Bacteria</taxon>
        <taxon>Pseudomonadati</taxon>
        <taxon>Bacteroidota</taxon>
        <taxon>Flavobacteriia</taxon>
        <taxon>Flavobacteriales</taxon>
        <taxon>Weeksellaceae</taxon>
        <taxon>Chryseobacterium group</taxon>
        <taxon>Chryseobacterium</taxon>
    </lineage>
</organism>
<keyword evidence="3" id="KW-1185">Reference proteome</keyword>
<feature type="domain" description="N-acetyltransferase" evidence="1">
    <location>
        <begin position="20"/>
        <end position="183"/>
    </location>
</feature>
<reference evidence="3" key="1">
    <citation type="submission" date="2016-11" db="EMBL/GenBank/DDBJ databases">
        <authorList>
            <person name="Varghese N."/>
            <person name="Submissions S."/>
        </authorList>
    </citation>
    <scope>NUCLEOTIDE SEQUENCE [LARGE SCALE GENOMIC DNA]</scope>
    <source>
        <strain evidence="3">DSM 27619</strain>
    </source>
</reference>
<dbReference type="InterPro" id="IPR000182">
    <property type="entry name" value="GNAT_dom"/>
</dbReference>
<dbReference type="Gene3D" id="3.40.630.30">
    <property type="match status" value="1"/>
</dbReference>
<dbReference type="InterPro" id="IPR051531">
    <property type="entry name" value="N-acetyltransferase"/>
</dbReference>